<evidence type="ECO:0000313" key="9">
    <source>
        <dbReference type="Proteomes" id="UP000703038"/>
    </source>
</evidence>
<evidence type="ECO:0000256" key="3">
    <source>
        <dbReference type="ARBA" id="ARBA00022723"/>
    </source>
</evidence>
<sequence>MTKLDHGKYFTSLPREYYVSPEHFKTEMDQVWSRQWVYVGHMSQIPKRGDYFTFELGDESLLLIRDEGDTVNAVHNVCRHRALRLCDQPTGSVRKRLVCPYHSWSYALDGELKTATRQTDGDNFDYSDFGLFKIHVDVWRGFIFVCLADEAPKPVASMIDEKSTADMDMIEPTRMKIAHEIVYDAEANWKLLLENGVECYHCPSVHPEFCVVLNAEEMSDYYDRDMVPEVVQGLVIPVKAELDSLSMDGSFVSRKLLGKFAEGAEIPREFGAGFMTQPGYAWGGFHPDYGMVATTIPVSATRTKMLCQWFVHEDAVEGEDYDVDELIKIWDVTNIQDLHIQERQQKGLSSSKYTPGPNSFDQEPGIRASLRLYLDMIGELEDSER</sequence>
<dbReference type="InterPro" id="IPR001663">
    <property type="entry name" value="Rng_hydr_dOase-A"/>
</dbReference>
<dbReference type="Pfam" id="PF00355">
    <property type="entry name" value="Rieske"/>
    <property type="match status" value="1"/>
</dbReference>
<keyword evidence="3" id="KW-0479">Metal-binding</keyword>
<protein>
    <submittedName>
        <fullName evidence="8">Rieske 2Fe-2S family protein</fullName>
    </submittedName>
</protein>
<evidence type="ECO:0000259" key="7">
    <source>
        <dbReference type="PROSITE" id="PS51296"/>
    </source>
</evidence>
<comment type="caution">
    <text evidence="8">The sequence shown here is derived from an EMBL/GenBank/DDBJ whole genome shotgun (WGS) entry which is preliminary data.</text>
</comment>
<dbReference type="PANTHER" id="PTHR43756:SF5">
    <property type="entry name" value="CHOLINE MONOOXYGENASE, CHLOROPLASTIC"/>
    <property type="match status" value="1"/>
</dbReference>
<evidence type="ECO:0000313" key="8">
    <source>
        <dbReference type="EMBL" id="MBM7417387.1"/>
    </source>
</evidence>
<evidence type="ECO:0000256" key="1">
    <source>
        <dbReference type="ARBA" id="ARBA00001962"/>
    </source>
</evidence>
<dbReference type="Proteomes" id="UP000703038">
    <property type="component" value="Unassembled WGS sequence"/>
</dbReference>
<reference evidence="8 9" key="1">
    <citation type="submission" date="2021-01" db="EMBL/GenBank/DDBJ databases">
        <title>Genomics of switchgrass bacterial isolates.</title>
        <authorList>
            <person name="Shade A."/>
        </authorList>
    </citation>
    <scope>NUCLEOTIDE SEQUENCE [LARGE SCALE GENOMIC DNA]</scope>
    <source>
        <strain evidence="8 9">PvP111</strain>
    </source>
</reference>
<comment type="cofactor">
    <cofactor evidence="1">
        <name>Fe cation</name>
        <dbReference type="ChEBI" id="CHEBI:24875"/>
    </cofactor>
</comment>
<name>A0ABS2KZM4_9NOCA</name>
<accession>A0ABS2KZM4</accession>
<keyword evidence="2" id="KW-0001">2Fe-2S</keyword>
<dbReference type="SUPFAM" id="SSF50022">
    <property type="entry name" value="ISP domain"/>
    <property type="match status" value="1"/>
</dbReference>
<dbReference type="Gene3D" id="3.90.380.10">
    <property type="entry name" value="Naphthalene 1,2-dioxygenase Alpha Subunit, Chain A, domain 1"/>
    <property type="match status" value="1"/>
</dbReference>
<feature type="domain" description="Rieske" evidence="7">
    <location>
        <begin position="37"/>
        <end position="145"/>
    </location>
</feature>
<dbReference type="PRINTS" id="PR00090">
    <property type="entry name" value="RNGDIOXGNASE"/>
</dbReference>
<evidence type="ECO:0000256" key="4">
    <source>
        <dbReference type="ARBA" id="ARBA00023002"/>
    </source>
</evidence>
<dbReference type="InterPro" id="IPR017941">
    <property type="entry name" value="Rieske_2Fe-2S"/>
</dbReference>
<keyword evidence="6" id="KW-0411">Iron-sulfur</keyword>
<dbReference type="RefSeq" id="WP_204870029.1">
    <property type="nucleotide sequence ID" value="NZ_JAFBBK010000001.1"/>
</dbReference>
<keyword evidence="4" id="KW-0560">Oxidoreductase</keyword>
<evidence type="ECO:0000256" key="6">
    <source>
        <dbReference type="ARBA" id="ARBA00023014"/>
    </source>
</evidence>
<evidence type="ECO:0000256" key="2">
    <source>
        <dbReference type="ARBA" id="ARBA00022714"/>
    </source>
</evidence>
<proteinExistence type="predicted"/>
<dbReference type="InterPro" id="IPR015879">
    <property type="entry name" value="Ring_hydroxy_dOase_asu_C_dom"/>
</dbReference>
<organism evidence="8 9">
    <name type="scientific">Rhodococcoides corynebacterioides</name>
    <dbReference type="NCBI Taxonomy" id="53972"/>
    <lineage>
        <taxon>Bacteria</taxon>
        <taxon>Bacillati</taxon>
        <taxon>Actinomycetota</taxon>
        <taxon>Actinomycetes</taxon>
        <taxon>Mycobacteriales</taxon>
        <taxon>Nocardiaceae</taxon>
        <taxon>Rhodococcoides</taxon>
    </lineage>
</organism>
<dbReference type="PANTHER" id="PTHR43756">
    <property type="entry name" value="CHOLINE MONOOXYGENASE, CHLOROPLASTIC"/>
    <property type="match status" value="1"/>
</dbReference>
<dbReference type="Pfam" id="PF00848">
    <property type="entry name" value="Ring_hydroxyl_A"/>
    <property type="match status" value="1"/>
</dbReference>
<evidence type="ECO:0000256" key="5">
    <source>
        <dbReference type="ARBA" id="ARBA00023004"/>
    </source>
</evidence>
<dbReference type="SUPFAM" id="SSF55961">
    <property type="entry name" value="Bet v1-like"/>
    <property type="match status" value="1"/>
</dbReference>
<dbReference type="PROSITE" id="PS51296">
    <property type="entry name" value="RIESKE"/>
    <property type="match status" value="1"/>
</dbReference>
<keyword evidence="5" id="KW-0408">Iron</keyword>
<keyword evidence="9" id="KW-1185">Reference proteome</keyword>
<dbReference type="CDD" id="cd03469">
    <property type="entry name" value="Rieske_RO_Alpha_N"/>
    <property type="match status" value="1"/>
</dbReference>
<dbReference type="InterPro" id="IPR036922">
    <property type="entry name" value="Rieske_2Fe-2S_sf"/>
</dbReference>
<gene>
    <name evidence="8" type="ORF">JOE42_004120</name>
</gene>
<dbReference type="EMBL" id="JAFBBK010000001">
    <property type="protein sequence ID" value="MBM7417387.1"/>
    <property type="molecule type" value="Genomic_DNA"/>
</dbReference>
<dbReference type="Gene3D" id="2.102.10.10">
    <property type="entry name" value="Rieske [2Fe-2S] iron-sulphur domain"/>
    <property type="match status" value="1"/>
</dbReference>